<feature type="domain" description="DUF112" evidence="2">
    <location>
        <begin position="19"/>
        <end position="441"/>
    </location>
</feature>
<feature type="transmembrane region" description="Helical" evidence="1">
    <location>
        <begin position="358"/>
        <end position="379"/>
    </location>
</feature>
<dbReference type="AlphaFoldDB" id="L9X6R6"/>
<feature type="transmembrane region" description="Helical" evidence="1">
    <location>
        <begin position="436"/>
        <end position="453"/>
    </location>
</feature>
<feature type="transmembrane region" description="Helical" evidence="1">
    <location>
        <begin position="20"/>
        <end position="48"/>
    </location>
</feature>
<reference evidence="3 4" key="1">
    <citation type="journal article" date="2014" name="PLoS Genet.">
        <title>Phylogenetically driven sequencing of extremely halophilic archaea reveals strategies for static and dynamic osmo-response.</title>
        <authorList>
            <person name="Becker E.A."/>
            <person name="Seitzer P.M."/>
            <person name="Tritt A."/>
            <person name="Larsen D."/>
            <person name="Krusor M."/>
            <person name="Yao A.I."/>
            <person name="Wu D."/>
            <person name="Madern D."/>
            <person name="Eisen J.A."/>
            <person name="Darling A.E."/>
            <person name="Facciotti M.T."/>
        </authorList>
    </citation>
    <scope>NUCLEOTIDE SEQUENCE [LARGE SCALE GENOMIC DNA]</scope>
    <source>
        <strain evidence="3 4">DSM 10524</strain>
    </source>
</reference>
<keyword evidence="1" id="KW-0812">Transmembrane</keyword>
<evidence type="ECO:0000259" key="2">
    <source>
        <dbReference type="Pfam" id="PF01970"/>
    </source>
</evidence>
<evidence type="ECO:0000256" key="1">
    <source>
        <dbReference type="SAM" id="Phobius"/>
    </source>
</evidence>
<dbReference type="RefSeq" id="WP_005557676.1">
    <property type="nucleotide sequence ID" value="NZ_AOIB01000028.1"/>
</dbReference>
<feature type="transmembrane region" description="Helical" evidence="1">
    <location>
        <begin position="391"/>
        <end position="407"/>
    </location>
</feature>
<keyword evidence="4" id="KW-1185">Reference proteome</keyword>
<keyword evidence="1" id="KW-1133">Transmembrane helix</keyword>
<dbReference type="OrthoDB" id="199846at2157"/>
<evidence type="ECO:0000313" key="4">
    <source>
        <dbReference type="Proteomes" id="UP000011688"/>
    </source>
</evidence>
<keyword evidence="1" id="KW-0472">Membrane</keyword>
<name>L9X6R6_9EURY</name>
<sequence length="494" mass="51152">MSFEVFIEAVQLVFSWPTIFWVMAGLIIGIVVGALPGLGASLGMAILLPLTLPLGGIDAIVLLIGIYSGAMYGGSIAAILINAPGTSAAAATTFDGYPMSRQGEAVTALSLSATSSALAGFITVTAIILLSPILIDFVLMFGSPERFLIAILGLSMITIVARGSMVKGLIAGFFGLSLTAIGSAPMTGDVRYTFGYFPLYEGLSFIAALIGLFAVAEMLKLANETGGISKKEFEVTGDVFGGVKTVLDHPVTLVKSAFIGTGIGSIPGAGSTVSNFIAYTEAVRASEDSESFGKGNPIGVIASESSNNGTIGGSVIPAIAFGIPGSAATAVLIGGLIMHGLVPGPDLFDPDANLDVTYALFISLLIGNVLILVLGLGLVTRAGILTKIDTDYIIPMIIVLSFLGSFALNNGRWVDAITIVGLGVIGYYMKRYDYSIIAFVLGIVLGSIAEENLHRSLILGEGTVPVFFTEPLSIVIVVLIAVILFAPIVKPWLE</sequence>
<dbReference type="EMBL" id="AOIB01000028">
    <property type="protein sequence ID" value="ELY56298.1"/>
    <property type="molecule type" value="Genomic_DNA"/>
</dbReference>
<dbReference type="PANTHER" id="PTHR35342">
    <property type="entry name" value="TRICARBOXYLIC TRANSPORT PROTEIN"/>
    <property type="match status" value="1"/>
</dbReference>
<comment type="caution">
    <text evidence="3">The sequence shown here is derived from an EMBL/GenBank/DDBJ whole genome shotgun (WGS) entry which is preliminary data.</text>
</comment>
<gene>
    <name evidence="3" type="ORF">C491_15162</name>
</gene>
<dbReference type="PATRIC" id="fig|1227497.3.peg.3082"/>
<feature type="transmembrane region" description="Helical" evidence="1">
    <location>
        <begin position="473"/>
        <end position="493"/>
    </location>
</feature>
<protein>
    <recommendedName>
        <fullName evidence="2">DUF112 domain-containing protein</fullName>
    </recommendedName>
</protein>
<dbReference type="eggNOG" id="arCOG04469">
    <property type="taxonomic scope" value="Archaea"/>
</dbReference>
<proteinExistence type="predicted"/>
<dbReference type="PANTHER" id="PTHR35342:SF5">
    <property type="entry name" value="TRICARBOXYLIC TRANSPORT PROTEIN"/>
    <property type="match status" value="1"/>
</dbReference>
<feature type="transmembrane region" description="Helical" evidence="1">
    <location>
        <begin position="315"/>
        <end position="338"/>
    </location>
</feature>
<dbReference type="STRING" id="1227497.C491_15162"/>
<dbReference type="Proteomes" id="UP000011688">
    <property type="component" value="Unassembled WGS sequence"/>
</dbReference>
<feature type="transmembrane region" description="Helical" evidence="1">
    <location>
        <begin position="194"/>
        <end position="215"/>
    </location>
</feature>
<dbReference type="Pfam" id="PF01970">
    <property type="entry name" value="TctA"/>
    <property type="match status" value="1"/>
</dbReference>
<organism evidence="3 4">
    <name type="scientific">Natronococcus amylolyticus DSM 10524</name>
    <dbReference type="NCBI Taxonomy" id="1227497"/>
    <lineage>
        <taxon>Archaea</taxon>
        <taxon>Methanobacteriati</taxon>
        <taxon>Methanobacteriota</taxon>
        <taxon>Stenosarchaea group</taxon>
        <taxon>Halobacteria</taxon>
        <taxon>Halobacteriales</taxon>
        <taxon>Natrialbaceae</taxon>
        <taxon>Natronococcus</taxon>
    </lineage>
</organism>
<feature type="transmembrane region" description="Helical" evidence="1">
    <location>
        <begin position="147"/>
        <end position="174"/>
    </location>
</feature>
<dbReference type="InterPro" id="IPR002823">
    <property type="entry name" value="DUF112_TM"/>
</dbReference>
<feature type="transmembrane region" description="Helical" evidence="1">
    <location>
        <begin position="117"/>
        <end position="140"/>
    </location>
</feature>
<accession>L9X6R6</accession>
<evidence type="ECO:0000313" key="3">
    <source>
        <dbReference type="EMBL" id="ELY56298.1"/>
    </source>
</evidence>